<dbReference type="Proteomes" id="UP001172630">
    <property type="component" value="Unassembled WGS sequence"/>
</dbReference>
<organism evidence="2 3">
    <name type="scientific">Rhizobium calliandrae</name>
    <dbReference type="NCBI Taxonomy" id="1312182"/>
    <lineage>
        <taxon>Bacteria</taxon>
        <taxon>Pseudomonadati</taxon>
        <taxon>Pseudomonadota</taxon>
        <taxon>Alphaproteobacteria</taxon>
        <taxon>Hyphomicrobiales</taxon>
        <taxon>Rhizobiaceae</taxon>
        <taxon>Rhizobium/Agrobacterium group</taxon>
        <taxon>Rhizobium</taxon>
    </lineage>
</organism>
<sequence length="75" mass="8088">MSTARQKKQDGERRRLSPAVKSLEQAKASEATNAKDALDKGLEDTFPASDPVSSTTTSVPTGRADKEAADKNRRL</sequence>
<keyword evidence="3" id="KW-1185">Reference proteome</keyword>
<feature type="region of interest" description="Disordered" evidence="1">
    <location>
        <begin position="1"/>
        <end position="75"/>
    </location>
</feature>
<evidence type="ECO:0000256" key="1">
    <source>
        <dbReference type="SAM" id="MobiDB-lite"/>
    </source>
</evidence>
<evidence type="ECO:0000313" key="3">
    <source>
        <dbReference type="Proteomes" id="UP001172630"/>
    </source>
</evidence>
<dbReference type="EMBL" id="JARFYN010000107">
    <property type="protein sequence ID" value="MDL2410766.1"/>
    <property type="molecule type" value="Genomic_DNA"/>
</dbReference>
<protein>
    <recommendedName>
        <fullName evidence="4">Transcriptional regulator</fullName>
    </recommendedName>
</protein>
<feature type="compositionally biased region" description="Basic and acidic residues" evidence="1">
    <location>
        <begin position="63"/>
        <end position="75"/>
    </location>
</feature>
<accession>A0ABT7KQ58</accession>
<name>A0ABT7KQ58_9HYPH</name>
<gene>
    <name evidence="2" type="ORF">PY650_35520</name>
</gene>
<feature type="compositionally biased region" description="Low complexity" evidence="1">
    <location>
        <begin position="49"/>
        <end position="61"/>
    </location>
</feature>
<proteinExistence type="predicted"/>
<reference evidence="2" key="1">
    <citation type="submission" date="2023-06" db="EMBL/GenBank/DDBJ databases">
        <title>Phylogenetic Diversity of Rhizobium strains.</title>
        <authorList>
            <person name="Moura F.T."/>
            <person name="Helene L.C.F."/>
            <person name="Hungria M."/>
        </authorList>
    </citation>
    <scope>NUCLEOTIDE SEQUENCE</scope>
    <source>
        <strain evidence="2">CCGE524</strain>
    </source>
</reference>
<dbReference type="RefSeq" id="WP_285884732.1">
    <property type="nucleotide sequence ID" value="NZ_JARFYN010000107.1"/>
</dbReference>
<evidence type="ECO:0000313" key="2">
    <source>
        <dbReference type="EMBL" id="MDL2410766.1"/>
    </source>
</evidence>
<evidence type="ECO:0008006" key="4">
    <source>
        <dbReference type="Google" id="ProtNLM"/>
    </source>
</evidence>
<comment type="caution">
    <text evidence="2">The sequence shown here is derived from an EMBL/GenBank/DDBJ whole genome shotgun (WGS) entry which is preliminary data.</text>
</comment>